<proteinExistence type="inferred from homology"/>
<evidence type="ECO:0000256" key="1">
    <source>
        <dbReference type="ARBA" id="ARBA00004651"/>
    </source>
</evidence>
<feature type="transmembrane region" description="Helical" evidence="10">
    <location>
        <begin position="130"/>
        <end position="147"/>
    </location>
</feature>
<feature type="transmembrane region" description="Helical" evidence="10">
    <location>
        <begin position="352"/>
        <end position="376"/>
    </location>
</feature>
<dbReference type="PIRSF" id="PIRSF006603">
    <property type="entry name" value="DinF"/>
    <property type="match status" value="1"/>
</dbReference>
<dbReference type="InterPro" id="IPR002528">
    <property type="entry name" value="MATE_fam"/>
</dbReference>
<feature type="transmembrane region" description="Helical" evidence="10">
    <location>
        <begin position="230"/>
        <end position="251"/>
    </location>
</feature>
<evidence type="ECO:0000256" key="4">
    <source>
        <dbReference type="ARBA" id="ARBA00022448"/>
    </source>
</evidence>
<evidence type="ECO:0000256" key="7">
    <source>
        <dbReference type="ARBA" id="ARBA00022989"/>
    </source>
</evidence>
<name>A0ABW9MDS2_9FIRM</name>
<accession>A0ABW9MDS2</accession>
<evidence type="ECO:0000313" key="12">
    <source>
        <dbReference type="Proteomes" id="UP001637994"/>
    </source>
</evidence>
<dbReference type="RefSeq" id="WP_410035035.1">
    <property type="nucleotide sequence ID" value="NZ_JBGMEF010000001.1"/>
</dbReference>
<dbReference type="PANTHER" id="PTHR43823">
    <property type="entry name" value="SPORULATION PROTEIN YKVU"/>
    <property type="match status" value="1"/>
</dbReference>
<keyword evidence="4" id="KW-0813">Transport</keyword>
<keyword evidence="6 10" id="KW-0812">Transmembrane</keyword>
<dbReference type="EMBL" id="JBGMEF010000001">
    <property type="protein sequence ID" value="MFO3666240.1"/>
    <property type="molecule type" value="Genomic_DNA"/>
</dbReference>
<evidence type="ECO:0000256" key="10">
    <source>
        <dbReference type="SAM" id="Phobius"/>
    </source>
</evidence>
<evidence type="ECO:0000256" key="2">
    <source>
        <dbReference type="ARBA" id="ARBA00008417"/>
    </source>
</evidence>
<keyword evidence="5" id="KW-1003">Cell membrane</keyword>
<dbReference type="InterPro" id="IPR045070">
    <property type="entry name" value="MATE_MepA-like"/>
</dbReference>
<dbReference type="InterPro" id="IPR048279">
    <property type="entry name" value="MdtK-like"/>
</dbReference>
<dbReference type="InterPro" id="IPR051327">
    <property type="entry name" value="MATE_MepA_subfamily"/>
</dbReference>
<comment type="subcellular location">
    <subcellularLocation>
        <location evidence="1">Cell membrane</location>
        <topology evidence="1">Multi-pass membrane protein</topology>
    </subcellularLocation>
</comment>
<gene>
    <name evidence="11" type="ORF">ACCQ42_00365</name>
</gene>
<feature type="transmembrane region" description="Helical" evidence="10">
    <location>
        <begin position="186"/>
        <end position="209"/>
    </location>
</feature>
<feature type="transmembrane region" description="Helical" evidence="10">
    <location>
        <begin position="12"/>
        <end position="30"/>
    </location>
</feature>
<evidence type="ECO:0000256" key="5">
    <source>
        <dbReference type="ARBA" id="ARBA00022475"/>
    </source>
</evidence>
<reference evidence="11 12" key="1">
    <citation type="journal article" date="2025" name="Anaerobe">
        <title>Description of Anaerococcus kampingiae sp. nov., Anaerococcus groningensis sp. nov., Anaerococcus martiniensis sp. nov., and Anaerococcus cruorum sp. nov., isolated from human clinical specimens.</title>
        <authorList>
            <person name="Boiten K.E."/>
            <person name="Meijer J."/>
            <person name="van Wezel E.M."/>
            <person name="Veloo A.C.M."/>
        </authorList>
    </citation>
    <scope>NUCLEOTIDE SEQUENCE [LARGE SCALE GENOMIC DNA]</scope>
    <source>
        <strain evidence="11 12">ENR0874</strain>
    </source>
</reference>
<keyword evidence="7 10" id="KW-1133">Transmembrane helix</keyword>
<dbReference type="PANTHER" id="PTHR43823:SF3">
    <property type="entry name" value="MULTIDRUG EXPORT PROTEIN MEPA"/>
    <property type="match status" value="1"/>
</dbReference>
<evidence type="ECO:0000256" key="6">
    <source>
        <dbReference type="ARBA" id="ARBA00022692"/>
    </source>
</evidence>
<feature type="transmembrane region" description="Helical" evidence="10">
    <location>
        <begin position="310"/>
        <end position="332"/>
    </location>
</feature>
<dbReference type="Pfam" id="PF01554">
    <property type="entry name" value="MatE"/>
    <property type="match status" value="2"/>
</dbReference>
<comment type="caution">
    <text evidence="11">The sequence shown here is derived from an EMBL/GenBank/DDBJ whole genome shotgun (WGS) entry which is preliminary data.</text>
</comment>
<dbReference type="NCBIfam" id="TIGR00797">
    <property type="entry name" value="matE"/>
    <property type="match status" value="1"/>
</dbReference>
<sequence length="447" mass="50008">MKEKSLLKSYLKYLIPTITTMTLFSTYTMVDGIFVGRGVGSEGLAAVNIAMPFVTLAFAFAILISIGSLNLIAHEKGRNNKKGADEFFSLGMAISVIFAISLSIVGIIFINPLVRALGASGHMVYMVKEYLSIIIYFLPFYLTSYVFEIMVKADGRPSITTILMLMSALTNISLDYIFIFKFHWGLMGAAVATGLAQTIPTIGYLIYFLSPKSYLKFKKFKLKAFMVKEIFSYGFPASLSELSSGFCTLVLNLAVGRLYGEEGLAAFSVIAYVMIFVVNTMLAINQSSQPLIGYYYGAREFEKIPVLRKYILISVASLSLIMVLAIEIWPEFFVNVFLTDVTSEFMAFASRALRIFSISFLILGFNITNGGYLTAVAKPRFEFIITILRGYALVLAVSFIITNFMPKEYIWSTITISDFLTLIIGYFLIRIELKELNKLSEKARRLK</sequence>
<feature type="transmembrane region" description="Helical" evidence="10">
    <location>
        <begin position="87"/>
        <end position="110"/>
    </location>
</feature>
<dbReference type="Proteomes" id="UP001637994">
    <property type="component" value="Unassembled WGS sequence"/>
</dbReference>
<keyword evidence="9" id="KW-0046">Antibiotic resistance</keyword>
<evidence type="ECO:0000313" key="11">
    <source>
        <dbReference type="EMBL" id="MFO3666240.1"/>
    </source>
</evidence>
<comment type="similarity">
    <text evidence="2">Belongs to the multi antimicrobial extrusion (MATE) (TC 2.A.66.1) family. MepA subfamily.</text>
</comment>
<keyword evidence="12" id="KW-1185">Reference proteome</keyword>
<evidence type="ECO:0000256" key="9">
    <source>
        <dbReference type="ARBA" id="ARBA00023251"/>
    </source>
</evidence>
<feature type="transmembrane region" description="Helical" evidence="10">
    <location>
        <begin position="159"/>
        <end position="180"/>
    </location>
</feature>
<evidence type="ECO:0000256" key="3">
    <source>
        <dbReference type="ARBA" id="ARBA00022106"/>
    </source>
</evidence>
<organism evidence="11 12">
    <name type="scientific">Anaerococcus kampingae</name>
    <dbReference type="NCBI Taxonomy" id="3115614"/>
    <lineage>
        <taxon>Bacteria</taxon>
        <taxon>Bacillati</taxon>
        <taxon>Bacillota</taxon>
        <taxon>Tissierellia</taxon>
        <taxon>Tissierellales</taxon>
        <taxon>Peptoniphilaceae</taxon>
        <taxon>Anaerococcus</taxon>
    </lineage>
</organism>
<dbReference type="CDD" id="cd13143">
    <property type="entry name" value="MATE_MepA_like"/>
    <property type="match status" value="1"/>
</dbReference>
<feature type="transmembrane region" description="Helical" evidence="10">
    <location>
        <begin position="410"/>
        <end position="429"/>
    </location>
</feature>
<feature type="transmembrane region" description="Helical" evidence="10">
    <location>
        <begin position="263"/>
        <end position="284"/>
    </location>
</feature>
<feature type="transmembrane region" description="Helical" evidence="10">
    <location>
        <begin position="45"/>
        <end position="66"/>
    </location>
</feature>
<keyword evidence="8 10" id="KW-0472">Membrane</keyword>
<feature type="transmembrane region" description="Helical" evidence="10">
    <location>
        <begin position="383"/>
        <end position="404"/>
    </location>
</feature>
<protein>
    <recommendedName>
        <fullName evidence="3">Multidrug export protein MepA</fullName>
    </recommendedName>
</protein>
<evidence type="ECO:0000256" key="8">
    <source>
        <dbReference type="ARBA" id="ARBA00023136"/>
    </source>
</evidence>